<dbReference type="EMBL" id="JBHSAP010000018">
    <property type="protein sequence ID" value="MFC4078437.1"/>
    <property type="molecule type" value="Genomic_DNA"/>
</dbReference>
<name>A0ABV8JHG3_9BACL</name>
<dbReference type="Pfam" id="PF14172">
    <property type="entry name" value="DUF4309"/>
    <property type="match status" value="1"/>
</dbReference>
<evidence type="ECO:0000313" key="1">
    <source>
        <dbReference type="EMBL" id="MFC4078437.1"/>
    </source>
</evidence>
<keyword evidence="2" id="KW-1185">Reference proteome</keyword>
<accession>A0ABV8JHG3</accession>
<dbReference type="InterPro" id="IPR025453">
    <property type="entry name" value="DUF4309"/>
</dbReference>
<gene>
    <name evidence="1" type="ORF">ACFOUO_16690</name>
</gene>
<comment type="caution">
    <text evidence="1">The sequence shown here is derived from an EMBL/GenBank/DDBJ whole genome shotgun (WGS) entry which is preliminary data.</text>
</comment>
<proteinExistence type="predicted"/>
<dbReference type="RefSeq" id="WP_380706242.1">
    <property type="nucleotide sequence ID" value="NZ_JBHSAP010000018.1"/>
</dbReference>
<sequence>MGKFFYLFMIGLMMNTSCIQSDLQETRNHQESIVTLDKETIRLFNKGKVKGIPFPLSNFPFKQVTEKWGKPNKQIDNEDIQDYIYKRNGQEIIFTVDETNIVMYYQIKMNISLEEVNRKLGNRYKVKPTTYKALTYPMGRYELRVRRITPADQVILDLSERE</sequence>
<reference evidence="2" key="1">
    <citation type="journal article" date="2019" name="Int. J. Syst. Evol. Microbiol.">
        <title>The Global Catalogue of Microorganisms (GCM) 10K type strain sequencing project: providing services to taxonomists for standard genome sequencing and annotation.</title>
        <authorList>
            <consortium name="The Broad Institute Genomics Platform"/>
            <consortium name="The Broad Institute Genome Sequencing Center for Infectious Disease"/>
            <person name="Wu L."/>
            <person name="Ma J."/>
        </authorList>
    </citation>
    <scope>NUCLEOTIDE SEQUENCE [LARGE SCALE GENOMIC DNA]</scope>
    <source>
        <strain evidence="2">IBRC-M 10813</strain>
    </source>
</reference>
<evidence type="ECO:0000313" key="2">
    <source>
        <dbReference type="Proteomes" id="UP001595843"/>
    </source>
</evidence>
<protein>
    <submittedName>
        <fullName evidence="1">DUF4309 domain-containing protein</fullName>
    </submittedName>
</protein>
<organism evidence="1 2">
    <name type="scientific">Salinithrix halophila</name>
    <dbReference type="NCBI Taxonomy" id="1485204"/>
    <lineage>
        <taxon>Bacteria</taxon>
        <taxon>Bacillati</taxon>
        <taxon>Bacillota</taxon>
        <taxon>Bacilli</taxon>
        <taxon>Bacillales</taxon>
        <taxon>Thermoactinomycetaceae</taxon>
        <taxon>Salinithrix</taxon>
    </lineage>
</organism>
<dbReference type="Proteomes" id="UP001595843">
    <property type="component" value="Unassembled WGS sequence"/>
</dbReference>